<evidence type="ECO:0008006" key="4">
    <source>
        <dbReference type="Google" id="ProtNLM"/>
    </source>
</evidence>
<name>A0A934IEB0_9RHOB</name>
<dbReference type="Proteomes" id="UP000642488">
    <property type="component" value="Unassembled WGS sequence"/>
</dbReference>
<keyword evidence="3" id="KW-1185">Reference proteome</keyword>
<feature type="signal peptide" evidence="1">
    <location>
        <begin position="1"/>
        <end position="35"/>
    </location>
</feature>
<evidence type="ECO:0000313" key="3">
    <source>
        <dbReference type="Proteomes" id="UP000642488"/>
    </source>
</evidence>
<evidence type="ECO:0000313" key="2">
    <source>
        <dbReference type="EMBL" id="MBJ3761592.1"/>
    </source>
</evidence>
<evidence type="ECO:0000256" key="1">
    <source>
        <dbReference type="SAM" id="SignalP"/>
    </source>
</evidence>
<comment type="caution">
    <text evidence="2">The sequence shown here is derived from an EMBL/GenBank/DDBJ whole genome shotgun (WGS) entry which is preliminary data.</text>
</comment>
<protein>
    <recommendedName>
        <fullName evidence="4">Translocase</fullName>
    </recommendedName>
</protein>
<reference evidence="2" key="1">
    <citation type="submission" date="2020-12" db="EMBL/GenBank/DDBJ databases">
        <title>Bacterial taxonomy.</title>
        <authorList>
            <person name="Pan X."/>
        </authorList>
    </citation>
    <scope>NUCLEOTIDE SEQUENCE</scope>
    <source>
        <strain evidence="2">KCTC 52957</strain>
    </source>
</reference>
<gene>
    <name evidence="2" type="ORF">ILP92_02360</name>
</gene>
<accession>A0A934IEB0</accession>
<dbReference type="RefSeq" id="WP_198914741.1">
    <property type="nucleotide sequence ID" value="NZ_JAEKPD010000001.1"/>
</dbReference>
<sequence>MRLFSDTARKRILSLSLMTLAVSAMSYLTQPSAHAQNTLINPDARHCAPQLRLSAQPGAMIQLDAVMPCQTNARVEVTHGPMRFSALTDGQGRVSAILPALTDTAEVRLSTGTTVLSGRITAPDASRFTRVALQWQGDAPLQIHALELASAYGGAGHIWLGDSKAPLRAVRDKGGFLTELGTPQGSGWQAQVYSFPADPTGSGVVRLSVETEVTAHTCGREIRGETIQADFAGQPRAMPMMLRLPGCQAVGETLVLKNLLRDLKLALK</sequence>
<dbReference type="EMBL" id="JAEKPD010000001">
    <property type="protein sequence ID" value="MBJ3761592.1"/>
    <property type="molecule type" value="Genomic_DNA"/>
</dbReference>
<keyword evidence="1" id="KW-0732">Signal</keyword>
<feature type="chain" id="PRO_5037197543" description="Translocase" evidence="1">
    <location>
        <begin position="36"/>
        <end position="268"/>
    </location>
</feature>
<dbReference type="AlphaFoldDB" id="A0A934IEB0"/>
<organism evidence="2 3">
    <name type="scientific">Palleronia pontilimi</name>
    <dbReference type="NCBI Taxonomy" id="1964209"/>
    <lineage>
        <taxon>Bacteria</taxon>
        <taxon>Pseudomonadati</taxon>
        <taxon>Pseudomonadota</taxon>
        <taxon>Alphaproteobacteria</taxon>
        <taxon>Rhodobacterales</taxon>
        <taxon>Roseobacteraceae</taxon>
        <taxon>Palleronia</taxon>
    </lineage>
</organism>
<proteinExistence type="predicted"/>